<sequence>MPQLCTSAHFTSPSLYNRSSLPPLTDQKGFFRQQEISTLAGYTAALSQTQGGGSFHDPIACKEHSSLFPFLRSSLPLDG</sequence>
<name>A0A8X6JH06_TRICU</name>
<accession>A0A8X6JH06</accession>
<dbReference type="AlphaFoldDB" id="A0A8X6JH06"/>
<evidence type="ECO:0000313" key="2">
    <source>
        <dbReference type="Proteomes" id="UP000887116"/>
    </source>
</evidence>
<dbReference type="Proteomes" id="UP000887116">
    <property type="component" value="Unassembled WGS sequence"/>
</dbReference>
<comment type="caution">
    <text evidence="1">The sequence shown here is derived from an EMBL/GenBank/DDBJ whole genome shotgun (WGS) entry which is preliminary data.</text>
</comment>
<gene>
    <name evidence="1" type="ORF">TNCT_336041</name>
</gene>
<organism evidence="1 2">
    <name type="scientific">Trichonephila clavata</name>
    <name type="common">Joro spider</name>
    <name type="synonym">Nephila clavata</name>
    <dbReference type="NCBI Taxonomy" id="2740835"/>
    <lineage>
        <taxon>Eukaryota</taxon>
        <taxon>Metazoa</taxon>
        <taxon>Ecdysozoa</taxon>
        <taxon>Arthropoda</taxon>
        <taxon>Chelicerata</taxon>
        <taxon>Arachnida</taxon>
        <taxon>Araneae</taxon>
        <taxon>Araneomorphae</taxon>
        <taxon>Entelegynae</taxon>
        <taxon>Araneoidea</taxon>
        <taxon>Nephilidae</taxon>
        <taxon>Trichonephila</taxon>
    </lineage>
</organism>
<protein>
    <submittedName>
        <fullName evidence="1">Uncharacterized protein</fullName>
    </submittedName>
</protein>
<keyword evidence="2" id="KW-1185">Reference proteome</keyword>
<dbReference type="EMBL" id="BMAO01025960">
    <property type="protein sequence ID" value="GFR06171.1"/>
    <property type="molecule type" value="Genomic_DNA"/>
</dbReference>
<evidence type="ECO:0000313" key="1">
    <source>
        <dbReference type="EMBL" id="GFR06171.1"/>
    </source>
</evidence>
<reference evidence="1" key="1">
    <citation type="submission" date="2020-07" db="EMBL/GenBank/DDBJ databases">
        <title>Multicomponent nature underlies the extraordinary mechanical properties of spider dragline silk.</title>
        <authorList>
            <person name="Kono N."/>
            <person name="Nakamura H."/>
            <person name="Mori M."/>
            <person name="Yoshida Y."/>
            <person name="Ohtoshi R."/>
            <person name="Malay A.D."/>
            <person name="Moran D.A.P."/>
            <person name="Tomita M."/>
            <person name="Numata K."/>
            <person name="Arakawa K."/>
        </authorList>
    </citation>
    <scope>NUCLEOTIDE SEQUENCE</scope>
</reference>
<proteinExistence type="predicted"/>